<comment type="cofactor">
    <cofactor evidence="1">
        <name>Fe cation</name>
        <dbReference type="ChEBI" id="CHEBI:24875"/>
    </cofactor>
</comment>
<organism evidence="3 4">
    <name type="scientific">Micractinium conductrix</name>
    <dbReference type="NCBI Taxonomy" id="554055"/>
    <lineage>
        <taxon>Eukaryota</taxon>
        <taxon>Viridiplantae</taxon>
        <taxon>Chlorophyta</taxon>
        <taxon>core chlorophytes</taxon>
        <taxon>Trebouxiophyceae</taxon>
        <taxon>Chlorellales</taxon>
        <taxon>Chlorellaceae</taxon>
        <taxon>Chlorella clade</taxon>
        <taxon>Micractinium</taxon>
    </lineage>
</organism>
<accession>A0A2P6VB80</accession>
<dbReference type="GO" id="GO:0051213">
    <property type="term" value="F:dioxygenase activity"/>
    <property type="evidence" value="ECO:0007669"/>
    <property type="project" value="UniProtKB-KW"/>
</dbReference>
<comment type="caution">
    <text evidence="3">The sequence shown here is derived from an EMBL/GenBank/DDBJ whole genome shotgun (WGS) entry which is preliminary data.</text>
</comment>
<dbReference type="AlphaFoldDB" id="A0A2P6VB80"/>
<evidence type="ECO:0000256" key="1">
    <source>
        <dbReference type="ARBA" id="ARBA00001962"/>
    </source>
</evidence>
<sequence length="245" mass="26705">MKEAPPPAVPTSGPSPAAAPACKAAAPPADPLHDPTPLTAQQIESYQRNGFIKLKGVLSPETLKHYAQFIKEEVEGVRLYHDQALFKSPGGGHTPWHCDQYYWPLGSSKTVTAWVPLVAVPEDRGPLQFAAGSQKHDLGRSVGIGRESDKHVGAAVEAGGFEVVGGPFELGDVSFHSGWTFHRADENTSSSWRNVMTMIYMDRDMVMTEPKNDNQRRDSRDWLPGVRPGEVCAGPNNPVIWQRGG</sequence>
<name>A0A2P6VB80_9CHLO</name>
<dbReference type="EMBL" id="LHPF02000015">
    <property type="protein sequence ID" value="PSC71311.1"/>
    <property type="molecule type" value="Genomic_DNA"/>
</dbReference>
<gene>
    <name evidence="3" type="ORF">C2E20_5261</name>
</gene>
<keyword evidence="4" id="KW-1185">Reference proteome</keyword>
<feature type="compositionally biased region" description="Low complexity" evidence="2">
    <location>
        <begin position="10"/>
        <end position="27"/>
    </location>
</feature>
<dbReference type="OrthoDB" id="445007at2759"/>
<evidence type="ECO:0000313" key="3">
    <source>
        <dbReference type="EMBL" id="PSC71311.1"/>
    </source>
</evidence>
<feature type="region of interest" description="Disordered" evidence="2">
    <location>
        <begin position="209"/>
        <end position="237"/>
    </location>
</feature>
<dbReference type="PANTHER" id="PTHR20883">
    <property type="entry name" value="PHYTANOYL-COA DIOXYGENASE DOMAIN CONTAINING 1"/>
    <property type="match status" value="1"/>
</dbReference>
<dbReference type="Gene3D" id="2.60.120.620">
    <property type="entry name" value="q2cbj1_9rhob like domain"/>
    <property type="match status" value="2"/>
</dbReference>
<dbReference type="Proteomes" id="UP000239649">
    <property type="component" value="Unassembled WGS sequence"/>
</dbReference>
<feature type="compositionally biased region" description="Basic and acidic residues" evidence="2">
    <location>
        <begin position="209"/>
        <end position="221"/>
    </location>
</feature>
<feature type="region of interest" description="Disordered" evidence="2">
    <location>
        <begin position="1"/>
        <end position="37"/>
    </location>
</feature>
<reference evidence="3 4" key="1">
    <citation type="journal article" date="2018" name="Plant J.">
        <title>Genome sequences of Chlorella sorokiniana UTEX 1602 and Micractinium conductrix SAG 241.80: implications to maltose excretion by a green alga.</title>
        <authorList>
            <person name="Arriola M.B."/>
            <person name="Velmurugan N."/>
            <person name="Zhang Y."/>
            <person name="Plunkett M.H."/>
            <person name="Hondzo H."/>
            <person name="Barney B.M."/>
        </authorList>
    </citation>
    <scope>NUCLEOTIDE SEQUENCE [LARGE SCALE GENOMIC DNA]</scope>
    <source>
        <strain evidence="3 4">SAG 241.80</strain>
    </source>
</reference>
<dbReference type="PANTHER" id="PTHR20883:SF49">
    <property type="entry name" value="PHYTANOYL-COA DIOXYGENASE"/>
    <property type="match status" value="1"/>
</dbReference>
<evidence type="ECO:0000313" key="4">
    <source>
        <dbReference type="Proteomes" id="UP000239649"/>
    </source>
</evidence>
<dbReference type="Pfam" id="PF05721">
    <property type="entry name" value="PhyH"/>
    <property type="match status" value="1"/>
</dbReference>
<proteinExistence type="predicted"/>
<evidence type="ECO:0000256" key="2">
    <source>
        <dbReference type="SAM" id="MobiDB-lite"/>
    </source>
</evidence>
<dbReference type="InterPro" id="IPR008775">
    <property type="entry name" value="Phytyl_CoA_dOase-like"/>
</dbReference>
<dbReference type="SUPFAM" id="SSF51197">
    <property type="entry name" value="Clavaminate synthase-like"/>
    <property type="match status" value="1"/>
</dbReference>
<protein>
    <submittedName>
        <fullName evidence="3">Phytanoyl-dioxygenase</fullName>
    </submittedName>
</protein>